<sequence>MDHVGFLLSTDHLLFFISLNRTARICSTYMTCISLICNSPECSSGDRRFSSEAAAEAEGRCSSLSSSSTSSIGKNSDESDGDGEEVQSEYKGGPLDGFDALEKVLPIKKGISKFYCGKSKSFTSLSDAPSCLSVKDIGKPDDAYTRKRKNLLAYNNLWDKNRNNILRSNNGGISKRPANSRNALIQAATMSCSESNNSEISISNLSSPGGCLPPLPPHARKAEDNELSSPPPSEKFAPWRSFSLSDLQGAAAVGPSITGLWIINKDK</sequence>
<organism evidence="4 5">
    <name type="scientific">Forsythia ovata</name>
    <dbReference type="NCBI Taxonomy" id="205694"/>
    <lineage>
        <taxon>Eukaryota</taxon>
        <taxon>Viridiplantae</taxon>
        <taxon>Streptophyta</taxon>
        <taxon>Embryophyta</taxon>
        <taxon>Tracheophyta</taxon>
        <taxon>Spermatophyta</taxon>
        <taxon>Magnoliopsida</taxon>
        <taxon>eudicotyledons</taxon>
        <taxon>Gunneridae</taxon>
        <taxon>Pentapetalae</taxon>
        <taxon>asterids</taxon>
        <taxon>lamiids</taxon>
        <taxon>Lamiales</taxon>
        <taxon>Oleaceae</taxon>
        <taxon>Forsythieae</taxon>
        <taxon>Forsythia</taxon>
    </lineage>
</organism>
<dbReference type="GO" id="GO:0006950">
    <property type="term" value="P:response to stress"/>
    <property type="evidence" value="ECO:0007669"/>
    <property type="project" value="UniProtKB-ARBA"/>
</dbReference>
<evidence type="ECO:0000313" key="5">
    <source>
        <dbReference type="Proteomes" id="UP001604277"/>
    </source>
</evidence>
<dbReference type="InterPro" id="IPR051992">
    <property type="entry name" value="OxStress_Response_Reg"/>
</dbReference>
<evidence type="ECO:0000256" key="1">
    <source>
        <dbReference type="ARBA" id="ARBA00004123"/>
    </source>
</evidence>
<feature type="region of interest" description="Disordered" evidence="3">
    <location>
        <begin position="211"/>
        <end position="235"/>
    </location>
</feature>
<dbReference type="PANTHER" id="PTHR33172:SF96">
    <property type="entry name" value="PROTEIN OXIDATIVE STRESS 3 LIKE 3"/>
    <property type="match status" value="1"/>
</dbReference>
<gene>
    <name evidence="4" type="ORF">Fot_55369</name>
</gene>
<dbReference type="AlphaFoldDB" id="A0ABD1P4L4"/>
<proteinExistence type="predicted"/>
<dbReference type="Proteomes" id="UP001604277">
    <property type="component" value="Unassembled WGS sequence"/>
</dbReference>
<comment type="subcellular location">
    <subcellularLocation>
        <location evidence="1">Nucleus</location>
    </subcellularLocation>
</comment>
<feature type="region of interest" description="Disordered" evidence="3">
    <location>
        <begin position="63"/>
        <end position="93"/>
    </location>
</feature>
<feature type="compositionally biased region" description="Acidic residues" evidence="3">
    <location>
        <begin position="78"/>
        <end position="87"/>
    </location>
</feature>
<keyword evidence="2" id="KW-0539">Nucleus</keyword>
<dbReference type="GO" id="GO:0005634">
    <property type="term" value="C:nucleus"/>
    <property type="evidence" value="ECO:0007669"/>
    <property type="project" value="UniProtKB-SubCell"/>
</dbReference>
<reference evidence="5" key="1">
    <citation type="submission" date="2024-07" db="EMBL/GenBank/DDBJ databases">
        <title>Two chromosome-level genome assemblies of Korean endemic species Abeliophyllum distichum and Forsythia ovata (Oleaceae).</title>
        <authorList>
            <person name="Jang H."/>
        </authorList>
    </citation>
    <scope>NUCLEOTIDE SEQUENCE [LARGE SCALE GENOMIC DNA]</scope>
</reference>
<dbReference type="PANTHER" id="PTHR33172">
    <property type="entry name" value="OS08G0516900 PROTEIN"/>
    <property type="match status" value="1"/>
</dbReference>
<evidence type="ECO:0000256" key="2">
    <source>
        <dbReference type="ARBA" id="ARBA00023242"/>
    </source>
</evidence>
<keyword evidence="5" id="KW-1185">Reference proteome</keyword>
<dbReference type="EMBL" id="JBFOLJ010000026">
    <property type="protein sequence ID" value="KAL2458806.1"/>
    <property type="molecule type" value="Genomic_DNA"/>
</dbReference>
<name>A0ABD1P4L4_9LAMI</name>
<accession>A0ABD1P4L4</accession>
<evidence type="ECO:0000256" key="3">
    <source>
        <dbReference type="SAM" id="MobiDB-lite"/>
    </source>
</evidence>
<comment type="caution">
    <text evidence="4">The sequence shown here is derived from an EMBL/GenBank/DDBJ whole genome shotgun (WGS) entry which is preliminary data.</text>
</comment>
<protein>
    <submittedName>
        <fullName evidence="4">Uncharacterized protein</fullName>
    </submittedName>
</protein>
<evidence type="ECO:0000313" key="4">
    <source>
        <dbReference type="EMBL" id="KAL2458806.1"/>
    </source>
</evidence>